<gene>
    <name evidence="1" type="ORF">LNINA_LOCUS13393</name>
</gene>
<dbReference type="Proteomes" id="UP001497472">
    <property type="component" value="Unassembled WGS sequence"/>
</dbReference>
<evidence type="ECO:0000313" key="2">
    <source>
        <dbReference type="Proteomes" id="UP001497472"/>
    </source>
</evidence>
<protein>
    <submittedName>
        <fullName evidence="1">Uncharacterized protein</fullName>
    </submittedName>
</protein>
<dbReference type="EMBL" id="CAVLEF010000278">
    <property type="protein sequence ID" value="CAK1554479.1"/>
    <property type="molecule type" value="Genomic_DNA"/>
</dbReference>
<organism evidence="1 2">
    <name type="scientific">Leptosia nina</name>
    <dbReference type="NCBI Taxonomy" id="320188"/>
    <lineage>
        <taxon>Eukaryota</taxon>
        <taxon>Metazoa</taxon>
        <taxon>Ecdysozoa</taxon>
        <taxon>Arthropoda</taxon>
        <taxon>Hexapoda</taxon>
        <taxon>Insecta</taxon>
        <taxon>Pterygota</taxon>
        <taxon>Neoptera</taxon>
        <taxon>Endopterygota</taxon>
        <taxon>Lepidoptera</taxon>
        <taxon>Glossata</taxon>
        <taxon>Ditrysia</taxon>
        <taxon>Papilionoidea</taxon>
        <taxon>Pieridae</taxon>
        <taxon>Pierinae</taxon>
        <taxon>Leptosia</taxon>
    </lineage>
</organism>
<name>A0AAV1JYA7_9NEOP</name>
<keyword evidence="2" id="KW-1185">Reference proteome</keyword>
<comment type="caution">
    <text evidence="1">The sequence shown here is derived from an EMBL/GenBank/DDBJ whole genome shotgun (WGS) entry which is preliminary data.</text>
</comment>
<proteinExistence type="predicted"/>
<dbReference type="AlphaFoldDB" id="A0AAV1JYA7"/>
<evidence type="ECO:0000313" key="1">
    <source>
        <dbReference type="EMBL" id="CAK1554479.1"/>
    </source>
</evidence>
<reference evidence="1 2" key="1">
    <citation type="submission" date="2023-11" db="EMBL/GenBank/DDBJ databases">
        <authorList>
            <person name="Okamura Y."/>
        </authorList>
    </citation>
    <scope>NUCLEOTIDE SEQUENCE [LARGE SCALE GENOMIC DNA]</scope>
</reference>
<sequence length="180" mass="19811">MSDYAKLKKLDEESLQKLQEGTGPVDECLCSIFSPEVEKRSLAASVKKAFGFSGKKNSPPGGRRGFPPFGERGGNFVEIPLTFSNDGRGIFTKKEVVKRNTPCGKCGCDNENIVLKHSYANIRISTPDISSICPCDSNCLPDKEKLQNNIKVTVERADVSSQSIPNFYTVNNVENKKESE</sequence>
<accession>A0AAV1JYA7</accession>